<protein>
    <recommendedName>
        <fullName evidence="6">D,D-heptose 1,7-bisphosphate phosphatase</fullName>
    </recommendedName>
</protein>
<evidence type="ECO:0000256" key="3">
    <source>
        <dbReference type="ARBA" id="ARBA00022723"/>
    </source>
</evidence>
<gene>
    <name evidence="7" type="ORF">KQ910_17290</name>
</gene>
<keyword evidence="5" id="KW-0119">Carbohydrate metabolism</keyword>
<evidence type="ECO:0000256" key="1">
    <source>
        <dbReference type="ARBA" id="ARBA00004496"/>
    </source>
</evidence>
<dbReference type="InterPro" id="IPR006543">
    <property type="entry name" value="Histidinol-phos"/>
</dbReference>
<comment type="subcellular location">
    <subcellularLocation>
        <location evidence="1">Cytoplasm</location>
    </subcellularLocation>
</comment>
<evidence type="ECO:0000256" key="2">
    <source>
        <dbReference type="ARBA" id="ARBA00005628"/>
    </source>
</evidence>
<reference evidence="7 8" key="1">
    <citation type="submission" date="2021-06" db="EMBL/GenBank/DDBJ databases">
        <authorList>
            <person name="Lee D.H."/>
        </authorList>
    </citation>
    <scope>NUCLEOTIDE SEQUENCE [LARGE SCALE GENOMIC DNA]</scope>
    <source>
        <strain evidence="7 8">MMS21-HV4-11</strain>
    </source>
</reference>
<organism evidence="7 8">
    <name type="scientific">Reyranella humidisoli</name>
    <dbReference type="NCBI Taxonomy" id="2849149"/>
    <lineage>
        <taxon>Bacteria</taxon>
        <taxon>Pseudomonadati</taxon>
        <taxon>Pseudomonadota</taxon>
        <taxon>Alphaproteobacteria</taxon>
        <taxon>Hyphomicrobiales</taxon>
        <taxon>Reyranellaceae</taxon>
        <taxon>Reyranella</taxon>
    </lineage>
</organism>
<comment type="caution">
    <text evidence="7">The sequence shown here is derived from an EMBL/GenBank/DDBJ whole genome shotgun (WGS) entry which is preliminary data.</text>
</comment>
<evidence type="ECO:0000313" key="8">
    <source>
        <dbReference type="Proteomes" id="UP000727907"/>
    </source>
</evidence>
<evidence type="ECO:0000256" key="4">
    <source>
        <dbReference type="ARBA" id="ARBA00022801"/>
    </source>
</evidence>
<sequence>MPFSDSRLIDGVALWCEALTSRVSNGRPALFCDRDGVIVEEVGYLGKPEDVRIIPAAASLIRAANDRGIRVVVVTNQSGIGRGYFGWEDFRAVQGRMVEELARSGAEIDLVVASAHHEAGGGVFASEAHRWRKPGPGMILLAREKLNVDLRASLIVGDKLSDLEAGHAADIGNGLLVRTGHGEDAVRNLASAFFGRMKVSVAADASGALAWLETIA</sequence>
<dbReference type="PANTHER" id="PTHR42891:SF1">
    <property type="entry name" value="D-GLYCERO-BETA-D-MANNO-HEPTOSE-1,7-BISPHOSPHATE 7-PHOSPHATASE"/>
    <property type="match status" value="1"/>
</dbReference>
<dbReference type="InterPro" id="IPR004446">
    <property type="entry name" value="Heptose_bisP_phosphatase"/>
</dbReference>
<dbReference type="NCBIfam" id="TIGR01662">
    <property type="entry name" value="HAD-SF-IIIA"/>
    <property type="match status" value="1"/>
</dbReference>
<comment type="similarity">
    <text evidence="2">Belongs to the GmhB family.</text>
</comment>
<dbReference type="PANTHER" id="PTHR42891">
    <property type="entry name" value="D-GLYCERO-BETA-D-MANNO-HEPTOSE-1,7-BISPHOSPHATE 7-PHOSPHATASE"/>
    <property type="match status" value="1"/>
</dbReference>
<proteinExistence type="inferred from homology"/>
<keyword evidence="4 7" id="KW-0378">Hydrolase</keyword>
<dbReference type="GO" id="GO:0016787">
    <property type="term" value="F:hydrolase activity"/>
    <property type="evidence" value="ECO:0007669"/>
    <property type="project" value="UniProtKB-KW"/>
</dbReference>
<accession>A0ABS6ILS5</accession>
<name>A0ABS6ILS5_9HYPH</name>
<keyword evidence="8" id="KW-1185">Reference proteome</keyword>
<evidence type="ECO:0000313" key="7">
    <source>
        <dbReference type="EMBL" id="MBU8875531.1"/>
    </source>
</evidence>
<dbReference type="InterPro" id="IPR006549">
    <property type="entry name" value="HAD-SF_hydro_IIIA"/>
</dbReference>
<dbReference type="CDD" id="cd07503">
    <property type="entry name" value="HAD_HisB-N"/>
    <property type="match status" value="1"/>
</dbReference>
<evidence type="ECO:0000256" key="5">
    <source>
        <dbReference type="ARBA" id="ARBA00023277"/>
    </source>
</evidence>
<dbReference type="NCBIfam" id="TIGR01656">
    <property type="entry name" value="Histidinol-ppas"/>
    <property type="match status" value="1"/>
</dbReference>
<dbReference type="RefSeq" id="WP_216962908.1">
    <property type="nucleotide sequence ID" value="NZ_JAHOPB010000001.1"/>
</dbReference>
<keyword evidence="3" id="KW-0479">Metal-binding</keyword>
<dbReference type="Pfam" id="PF13242">
    <property type="entry name" value="Hydrolase_like"/>
    <property type="match status" value="1"/>
</dbReference>
<dbReference type="EMBL" id="JAHOPB010000001">
    <property type="protein sequence ID" value="MBU8875531.1"/>
    <property type="molecule type" value="Genomic_DNA"/>
</dbReference>
<evidence type="ECO:0000256" key="6">
    <source>
        <dbReference type="ARBA" id="ARBA00031828"/>
    </source>
</evidence>
<dbReference type="Proteomes" id="UP000727907">
    <property type="component" value="Unassembled WGS sequence"/>
</dbReference>